<feature type="domain" description="Endonuclease/exonuclease/phosphatase" evidence="2">
    <location>
        <begin position="125"/>
        <end position="326"/>
    </location>
</feature>
<feature type="transmembrane region" description="Helical" evidence="1">
    <location>
        <begin position="12"/>
        <end position="32"/>
    </location>
</feature>
<dbReference type="GO" id="GO:0006506">
    <property type="term" value="P:GPI anchor biosynthetic process"/>
    <property type="evidence" value="ECO:0007669"/>
    <property type="project" value="TreeGrafter"/>
</dbReference>
<protein>
    <submittedName>
        <fullName evidence="3">Endonuclease</fullName>
    </submittedName>
</protein>
<dbReference type="SUPFAM" id="SSF56219">
    <property type="entry name" value="DNase I-like"/>
    <property type="match status" value="1"/>
</dbReference>
<keyword evidence="4" id="KW-1185">Reference proteome</keyword>
<reference evidence="3 4" key="1">
    <citation type="submission" date="2016-02" db="EMBL/GenBank/DDBJ databases">
        <title>Draft genome sequence of Polaribacter atrinae KACC17473.</title>
        <authorList>
            <person name="Shin S.-K."/>
            <person name="Yi H."/>
        </authorList>
    </citation>
    <scope>NUCLEOTIDE SEQUENCE [LARGE SCALE GENOMIC DNA]</scope>
    <source>
        <strain evidence="3 4">KACC 17473</strain>
    </source>
</reference>
<evidence type="ECO:0000259" key="2">
    <source>
        <dbReference type="Pfam" id="PF03372"/>
    </source>
</evidence>
<feature type="transmembrane region" description="Helical" evidence="1">
    <location>
        <begin position="38"/>
        <end position="61"/>
    </location>
</feature>
<organism evidence="3 4">
    <name type="scientific">Polaribacter atrinae</name>
    <dbReference type="NCBI Taxonomy" id="1333662"/>
    <lineage>
        <taxon>Bacteria</taxon>
        <taxon>Pseudomonadati</taxon>
        <taxon>Bacteroidota</taxon>
        <taxon>Flavobacteriia</taxon>
        <taxon>Flavobacteriales</taxon>
        <taxon>Flavobacteriaceae</taxon>
    </lineage>
</organism>
<dbReference type="STRING" id="1333662.LPB303_09200"/>
<proteinExistence type="predicted"/>
<evidence type="ECO:0000313" key="4">
    <source>
        <dbReference type="Proteomes" id="UP000076923"/>
    </source>
</evidence>
<dbReference type="InterPro" id="IPR005135">
    <property type="entry name" value="Endo/exonuclease/phosphatase"/>
</dbReference>
<dbReference type="Gene3D" id="3.60.10.10">
    <property type="entry name" value="Endonuclease/exonuclease/phosphatase"/>
    <property type="match status" value="1"/>
</dbReference>
<evidence type="ECO:0000256" key="1">
    <source>
        <dbReference type="SAM" id="Phobius"/>
    </source>
</evidence>
<dbReference type="OrthoDB" id="635146at2"/>
<dbReference type="Proteomes" id="UP000076923">
    <property type="component" value="Unassembled WGS sequence"/>
</dbReference>
<dbReference type="AlphaFoldDB" id="A0A176TB39"/>
<dbReference type="PANTHER" id="PTHR14859:SF15">
    <property type="entry name" value="ENDONUCLEASE_EXONUCLEASE_PHOSPHATASE DOMAIN-CONTAINING PROTEIN"/>
    <property type="match status" value="1"/>
</dbReference>
<evidence type="ECO:0000313" key="3">
    <source>
        <dbReference type="EMBL" id="OAD45102.1"/>
    </source>
</evidence>
<dbReference type="GO" id="GO:0004519">
    <property type="term" value="F:endonuclease activity"/>
    <property type="evidence" value="ECO:0007669"/>
    <property type="project" value="UniProtKB-KW"/>
</dbReference>
<accession>A0A176TB39</accession>
<feature type="transmembrane region" description="Helical" evidence="1">
    <location>
        <begin position="68"/>
        <end position="86"/>
    </location>
</feature>
<dbReference type="Pfam" id="PF03372">
    <property type="entry name" value="Exo_endo_phos"/>
    <property type="match status" value="1"/>
</dbReference>
<keyword evidence="1" id="KW-0812">Transmembrane</keyword>
<dbReference type="InterPro" id="IPR051916">
    <property type="entry name" value="GPI-anchor_lipid_remodeler"/>
</dbReference>
<sequence>MKNLSPIDKVLYFINSILATLLLLSYVLHFISPATIPFVAILSLFVPFLMIINLLFAIYWLIKMKKQFLLSVTVFIIGVFFSSPFFKISSNNSSFNNDLKVMSYNVKSFDLFHKKKGSKEQDGYEFIALKDPDVISIQEYYLTNKNKFSFPYKYVKLRPKSKKYGMAIYSKYKIINSGSLDLKSTGNNIIFADILKEKDTIRIYNIHLESLRIKPNEENFGEENSEKLIERVSSSFKEQAEQTVQFLAHEQQWKGKKIVCGDFNNTSYSWVYNKIAKNKKDTYIESGKGFGKTYNYWFPMRIDFILTDKDAISNKFSTFSEKHSDHFAIMAKINW</sequence>
<keyword evidence="3" id="KW-0378">Hydrolase</keyword>
<keyword evidence="3" id="KW-0255">Endonuclease</keyword>
<dbReference type="EMBL" id="LVWE01000032">
    <property type="protein sequence ID" value="OAD45102.1"/>
    <property type="molecule type" value="Genomic_DNA"/>
</dbReference>
<keyword evidence="1" id="KW-1133">Transmembrane helix</keyword>
<dbReference type="InterPro" id="IPR036691">
    <property type="entry name" value="Endo/exonu/phosph_ase_sf"/>
</dbReference>
<keyword evidence="1" id="KW-0472">Membrane</keyword>
<keyword evidence="3" id="KW-0540">Nuclease</keyword>
<comment type="caution">
    <text evidence="3">The sequence shown here is derived from an EMBL/GenBank/DDBJ whole genome shotgun (WGS) entry which is preliminary data.</text>
</comment>
<gene>
    <name evidence="3" type="ORF">LPB303_09200</name>
</gene>
<dbReference type="CDD" id="cd09084">
    <property type="entry name" value="EEP-2"/>
    <property type="match status" value="1"/>
</dbReference>
<name>A0A176TB39_9FLAO</name>
<dbReference type="GO" id="GO:0016020">
    <property type="term" value="C:membrane"/>
    <property type="evidence" value="ECO:0007669"/>
    <property type="project" value="GOC"/>
</dbReference>
<dbReference type="PANTHER" id="PTHR14859">
    <property type="entry name" value="CALCOFLUOR WHITE HYPERSENSITIVE PROTEIN PRECURSOR"/>
    <property type="match status" value="1"/>
</dbReference>